<dbReference type="AlphaFoldDB" id="A0A7R9Y5P9"/>
<accession>A0A7R9Y5P9</accession>
<evidence type="ECO:0000313" key="1">
    <source>
        <dbReference type="EMBL" id="CAD8246396.1"/>
    </source>
</evidence>
<proteinExistence type="predicted"/>
<evidence type="ECO:0008006" key="2">
    <source>
        <dbReference type="Google" id="ProtNLM"/>
    </source>
</evidence>
<protein>
    <recommendedName>
        <fullName evidence="2">Mediator of RNA polymerase II transcription subunit 11</fullName>
    </recommendedName>
</protein>
<dbReference type="EMBL" id="HBDZ01012557">
    <property type="protein sequence ID" value="CAD8246396.1"/>
    <property type="molecule type" value="Transcribed_RNA"/>
</dbReference>
<gene>
    <name evidence="1" type="ORF">PCOL08062_LOCUS9634</name>
</gene>
<name>A0A7R9Y5P9_9VIRI</name>
<reference evidence="1" key="1">
    <citation type="submission" date="2021-01" db="EMBL/GenBank/DDBJ databases">
        <authorList>
            <person name="Corre E."/>
            <person name="Pelletier E."/>
            <person name="Niang G."/>
            <person name="Scheremetjew M."/>
            <person name="Finn R."/>
            <person name="Kale V."/>
            <person name="Holt S."/>
            <person name="Cochrane G."/>
            <person name="Meng A."/>
            <person name="Brown T."/>
            <person name="Cohen L."/>
        </authorList>
    </citation>
    <scope>NUCLEOTIDE SEQUENCE</scope>
    <source>
        <strain evidence="1">CCMP1413</strain>
    </source>
</reference>
<organism evidence="1">
    <name type="scientific">Prasinoderma coloniale</name>
    <dbReference type="NCBI Taxonomy" id="156133"/>
    <lineage>
        <taxon>Eukaryota</taxon>
        <taxon>Viridiplantae</taxon>
        <taxon>Prasinodermophyta</taxon>
        <taxon>Prasinodermophyceae</taxon>
        <taxon>Prasinodermales</taxon>
        <taxon>Prasinodermaceae</taxon>
        <taxon>Prasinoderma</taxon>
    </lineage>
</organism>
<sequence>MEAIEACEARLAELLECAAGVLDATSGVGDADEAGVLERCAEFREGVLTVQAELKEIASRARIGVPVDSDVYASRARAQLQARRAELLLARVSEMEGALGSR</sequence>